<keyword evidence="5 8" id="KW-1133">Transmembrane helix</keyword>
<evidence type="ECO:0000256" key="3">
    <source>
        <dbReference type="ARBA" id="ARBA00022448"/>
    </source>
</evidence>
<dbReference type="Proteomes" id="UP000036947">
    <property type="component" value="Unassembled WGS sequence"/>
</dbReference>
<dbReference type="SUPFAM" id="SSF103473">
    <property type="entry name" value="MFS general substrate transporter"/>
    <property type="match status" value="1"/>
</dbReference>
<feature type="compositionally biased region" description="Basic and acidic residues" evidence="7">
    <location>
        <begin position="1"/>
        <end position="10"/>
    </location>
</feature>
<feature type="transmembrane region" description="Helical" evidence="8">
    <location>
        <begin position="133"/>
        <end position="152"/>
    </location>
</feature>
<reference evidence="10 11" key="1">
    <citation type="journal article" date="2015" name="BMC Genomics">
        <title>The genome of the truffle-parasite Tolypocladium ophioglossoides and the evolution of antifungal peptaibiotics.</title>
        <authorList>
            <person name="Quandt C.A."/>
            <person name="Bushley K.E."/>
            <person name="Spatafora J.W."/>
        </authorList>
    </citation>
    <scope>NUCLEOTIDE SEQUENCE [LARGE SCALE GENOMIC DNA]</scope>
    <source>
        <strain evidence="10 11">CBS 100239</strain>
    </source>
</reference>
<feature type="transmembrane region" description="Helical" evidence="8">
    <location>
        <begin position="61"/>
        <end position="83"/>
    </location>
</feature>
<dbReference type="InterPro" id="IPR050327">
    <property type="entry name" value="Proton-linked_MCT"/>
</dbReference>
<evidence type="ECO:0000313" key="11">
    <source>
        <dbReference type="Proteomes" id="UP000036947"/>
    </source>
</evidence>
<keyword evidence="11" id="KW-1185">Reference proteome</keyword>
<dbReference type="Pfam" id="PF07690">
    <property type="entry name" value="MFS_1"/>
    <property type="match status" value="2"/>
</dbReference>
<accession>A0A0L0MX20</accession>
<dbReference type="GO" id="GO:0022857">
    <property type="term" value="F:transmembrane transporter activity"/>
    <property type="evidence" value="ECO:0007669"/>
    <property type="project" value="InterPro"/>
</dbReference>
<evidence type="ECO:0000256" key="7">
    <source>
        <dbReference type="SAM" id="MobiDB-lite"/>
    </source>
</evidence>
<evidence type="ECO:0000313" key="10">
    <source>
        <dbReference type="EMBL" id="KND86316.1"/>
    </source>
</evidence>
<feature type="transmembrane region" description="Helical" evidence="8">
    <location>
        <begin position="301"/>
        <end position="320"/>
    </location>
</feature>
<dbReference type="PANTHER" id="PTHR11360:SF224">
    <property type="entry name" value="MAJOR FACILITATOR SUPERFAMILY (MFS) PROFILE DOMAIN-CONTAINING PROTEIN-RELATED"/>
    <property type="match status" value="1"/>
</dbReference>
<keyword evidence="4 8" id="KW-0812">Transmembrane</keyword>
<feature type="transmembrane region" description="Helical" evidence="8">
    <location>
        <begin position="392"/>
        <end position="414"/>
    </location>
</feature>
<sequence length="454" mass="49115">MATADKRHSSADSLSGITLERNEPGQNNALSDDPYATEKTDEEKGPAPPAPAGSGAPDGGLIAWLVLLGAWCTSFCSFGWINSVGAFQEYYQNNFLSNYSASTISWIPSLQIFFMNAMGPIVGALYDNFGPRYLIFFGSILHVFGLMMTSLGTQYYQILLAQGVCSAIGVSAIFQPALGCIHGWFDKKRGAAFGILATGSSLGGVIFPIMVSRLIRQVGYPWAMRICAFLILGLLIIANLTVRSFHPPRPQKMTRAQLAKPFRELEFVFLCLGFFCFTFGIFVPINFLPTQALDLGMDPDLVQYLLSILNAASLFGRLFSGFMGDKIGRYNIFIVVCFLTAIWILALWIPCKTTGAIIAFAALFGFCSGAYVSLIAPLVAQISPIPEIGFRTGIIFFIASIGGLTTNPISGAILGQSGSWVGVQVFSGVFCLAGTILVLFSRVRKTGWKVAVVF</sequence>
<gene>
    <name evidence="10" type="ORF">TOPH_09057</name>
</gene>
<dbReference type="PROSITE" id="PS50850">
    <property type="entry name" value="MFS"/>
    <property type="match status" value="1"/>
</dbReference>
<feature type="transmembrane region" description="Helical" evidence="8">
    <location>
        <begin position="267"/>
        <end position="289"/>
    </location>
</feature>
<feature type="compositionally biased region" description="Basic and acidic residues" evidence="7">
    <location>
        <begin position="36"/>
        <end position="45"/>
    </location>
</feature>
<evidence type="ECO:0000256" key="8">
    <source>
        <dbReference type="SAM" id="Phobius"/>
    </source>
</evidence>
<name>A0A0L0MX20_TOLOC</name>
<dbReference type="GO" id="GO:0016020">
    <property type="term" value="C:membrane"/>
    <property type="evidence" value="ECO:0007669"/>
    <property type="project" value="UniProtKB-SubCell"/>
</dbReference>
<comment type="similarity">
    <text evidence="2">Belongs to the major facilitator superfamily. Monocarboxylate porter (TC 2.A.1.13) family.</text>
</comment>
<feature type="transmembrane region" description="Helical" evidence="8">
    <location>
        <begin position="420"/>
        <end position="440"/>
    </location>
</feature>
<dbReference type="Gene3D" id="1.20.1250.20">
    <property type="entry name" value="MFS general substrate transporter like domains"/>
    <property type="match status" value="2"/>
</dbReference>
<feature type="transmembrane region" description="Helical" evidence="8">
    <location>
        <begin position="222"/>
        <end position="246"/>
    </location>
</feature>
<evidence type="ECO:0000259" key="9">
    <source>
        <dbReference type="PROSITE" id="PS50850"/>
    </source>
</evidence>
<dbReference type="EMBL" id="LFRF01000061">
    <property type="protein sequence ID" value="KND86316.1"/>
    <property type="molecule type" value="Genomic_DNA"/>
</dbReference>
<dbReference type="InterPro" id="IPR011701">
    <property type="entry name" value="MFS"/>
</dbReference>
<dbReference type="PANTHER" id="PTHR11360">
    <property type="entry name" value="MONOCARBOXYLATE TRANSPORTER"/>
    <property type="match status" value="1"/>
</dbReference>
<proteinExistence type="inferred from homology"/>
<dbReference type="CDD" id="cd17352">
    <property type="entry name" value="MFS_MCT_SLC16"/>
    <property type="match status" value="1"/>
</dbReference>
<keyword evidence="3" id="KW-0813">Transport</keyword>
<feature type="transmembrane region" description="Helical" evidence="8">
    <location>
        <begin position="103"/>
        <end position="126"/>
    </location>
</feature>
<feature type="transmembrane region" description="Helical" evidence="8">
    <location>
        <begin position="356"/>
        <end position="380"/>
    </location>
</feature>
<dbReference type="InterPro" id="IPR036259">
    <property type="entry name" value="MFS_trans_sf"/>
</dbReference>
<evidence type="ECO:0000256" key="2">
    <source>
        <dbReference type="ARBA" id="ARBA00006727"/>
    </source>
</evidence>
<evidence type="ECO:0000256" key="5">
    <source>
        <dbReference type="ARBA" id="ARBA00022989"/>
    </source>
</evidence>
<feature type="region of interest" description="Disordered" evidence="7">
    <location>
        <begin position="1"/>
        <end position="55"/>
    </location>
</feature>
<evidence type="ECO:0000256" key="4">
    <source>
        <dbReference type="ARBA" id="ARBA00022692"/>
    </source>
</evidence>
<dbReference type="OrthoDB" id="5667at2759"/>
<dbReference type="InterPro" id="IPR020846">
    <property type="entry name" value="MFS_dom"/>
</dbReference>
<evidence type="ECO:0000256" key="1">
    <source>
        <dbReference type="ARBA" id="ARBA00004141"/>
    </source>
</evidence>
<comment type="subcellular location">
    <subcellularLocation>
        <location evidence="1">Membrane</location>
        <topology evidence="1">Multi-pass membrane protein</topology>
    </subcellularLocation>
</comment>
<feature type="transmembrane region" description="Helical" evidence="8">
    <location>
        <begin position="332"/>
        <end position="350"/>
    </location>
</feature>
<protein>
    <submittedName>
        <fullName evidence="10">Putative transporter MCH4</fullName>
    </submittedName>
</protein>
<organism evidence="10 11">
    <name type="scientific">Tolypocladium ophioglossoides (strain CBS 100239)</name>
    <name type="common">Snaketongue truffleclub</name>
    <name type="synonym">Elaphocordyceps ophioglossoides</name>
    <dbReference type="NCBI Taxonomy" id="1163406"/>
    <lineage>
        <taxon>Eukaryota</taxon>
        <taxon>Fungi</taxon>
        <taxon>Dikarya</taxon>
        <taxon>Ascomycota</taxon>
        <taxon>Pezizomycotina</taxon>
        <taxon>Sordariomycetes</taxon>
        <taxon>Hypocreomycetidae</taxon>
        <taxon>Hypocreales</taxon>
        <taxon>Ophiocordycipitaceae</taxon>
        <taxon>Tolypocladium</taxon>
    </lineage>
</organism>
<feature type="transmembrane region" description="Helical" evidence="8">
    <location>
        <begin position="190"/>
        <end position="210"/>
    </location>
</feature>
<feature type="domain" description="Major facilitator superfamily (MFS) profile" evidence="9">
    <location>
        <begin position="62"/>
        <end position="446"/>
    </location>
</feature>
<evidence type="ECO:0000256" key="6">
    <source>
        <dbReference type="ARBA" id="ARBA00023136"/>
    </source>
</evidence>
<dbReference type="AlphaFoldDB" id="A0A0L0MX20"/>
<comment type="caution">
    <text evidence="10">The sequence shown here is derived from an EMBL/GenBank/DDBJ whole genome shotgun (WGS) entry which is preliminary data.</text>
</comment>
<feature type="transmembrane region" description="Helical" evidence="8">
    <location>
        <begin position="158"/>
        <end position="178"/>
    </location>
</feature>
<keyword evidence="6 8" id="KW-0472">Membrane</keyword>